<dbReference type="EMBL" id="BMAW01108945">
    <property type="protein sequence ID" value="GFT36246.1"/>
    <property type="molecule type" value="Genomic_DNA"/>
</dbReference>
<organism evidence="1 2">
    <name type="scientific">Nephila pilipes</name>
    <name type="common">Giant wood spider</name>
    <name type="synonym">Nephila maculata</name>
    <dbReference type="NCBI Taxonomy" id="299642"/>
    <lineage>
        <taxon>Eukaryota</taxon>
        <taxon>Metazoa</taxon>
        <taxon>Ecdysozoa</taxon>
        <taxon>Arthropoda</taxon>
        <taxon>Chelicerata</taxon>
        <taxon>Arachnida</taxon>
        <taxon>Araneae</taxon>
        <taxon>Araneomorphae</taxon>
        <taxon>Entelegynae</taxon>
        <taxon>Araneoidea</taxon>
        <taxon>Nephilidae</taxon>
        <taxon>Nephila</taxon>
    </lineage>
</organism>
<dbReference type="AlphaFoldDB" id="A0A8X6NWQ1"/>
<accession>A0A8X6NWQ1</accession>
<name>A0A8X6NWQ1_NEPPI</name>
<evidence type="ECO:0000313" key="2">
    <source>
        <dbReference type="Proteomes" id="UP000887013"/>
    </source>
</evidence>
<evidence type="ECO:0000313" key="1">
    <source>
        <dbReference type="EMBL" id="GFT36246.1"/>
    </source>
</evidence>
<dbReference type="OrthoDB" id="10450593at2759"/>
<sequence length="129" mass="14876">MTLESWLPHHTNDQGFKKSKISDQHSCRPNHLSQIQTPRKLALSGCSGEICPYYWLRDCCNNEWPFKHPAKSKIKGHKLQTVGRDDGPICCEKQVEDAVMPWSEELPRHQPQYQSDILTAKSYLRDITG</sequence>
<reference evidence="1" key="1">
    <citation type="submission" date="2020-08" db="EMBL/GenBank/DDBJ databases">
        <title>Multicomponent nature underlies the extraordinary mechanical properties of spider dragline silk.</title>
        <authorList>
            <person name="Kono N."/>
            <person name="Nakamura H."/>
            <person name="Mori M."/>
            <person name="Yoshida Y."/>
            <person name="Ohtoshi R."/>
            <person name="Malay A.D."/>
            <person name="Moran D.A.P."/>
            <person name="Tomita M."/>
            <person name="Numata K."/>
            <person name="Arakawa K."/>
        </authorList>
    </citation>
    <scope>NUCLEOTIDE SEQUENCE</scope>
</reference>
<comment type="caution">
    <text evidence="1">The sequence shown here is derived from an EMBL/GenBank/DDBJ whole genome shotgun (WGS) entry which is preliminary data.</text>
</comment>
<gene>
    <name evidence="1" type="ORF">NPIL_694451</name>
</gene>
<dbReference type="Proteomes" id="UP000887013">
    <property type="component" value="Unassembled WGS sequence"/>
</dbReference>
<protein>
    <submittedName>
        <fullName evidence="1">Uncharacterized protein</fullName>
    </submittedName>
</protein>
<proteinExistence type="predicted"/>
<keyword evidence="2" id="KW-1185">Reference proteome</keyword>